<dbReference type="Pfam" id="PF02041">
    <property type="entry name" value="Auxin_BP"/>
    <property type="match status" value="1"/>
</dbReference>
<organism evidence="4 5">
    <name type="scientific">Paucibacter sediminis</name>
    <dbReference type="NCBI Taxonomy" id="3019553"/>
    <lineage>
        <taxon>Bacteria</taxon>
        <taxon>Pseudomonadati</taxon>
        <taxon>Pseudomonadota</taxon>
        <taxon>Betaproteobacteria</taxon>
        <taxon>Burkholderiales</taxon>
        <taxon>Sphaerotilaceae</taxon>
        <taxon>Roseateles</taxon>
    </lineage>
</organism>
<sequence>MHIFQHAHLPTLRLEGEQCLAAADQRLGLQGFEVWLRSLAPGAHTQILQHAGELVVLAQSGSGKLLIAGGPQRFQGPCTLLIPPQAPFQIVNHGTQPLQLVWVHTRAPQPCAS</sequence>
<dbReference type="SUPFAM" id="SSF51182">
    <property type="entry name" value="RmlC-like cupins"/>
    <property type="match status" value="1"/>
</dbReference>
<dbReference type="KEGG" id="pais:PFX98_09800"/>
<evidence type="ECO:0000256" key="1">
    <source>
        <dbReference type="ARBA" id="ARBA00004319"/>
    </source>
</evidence>
<evidence type="ECO:0000256" key="2">
    <source>
        <dbReference type="ARBA" id="ARBA00023170"/>
    </source>
</evidence>
<keyword evidence="5" id="KW-1185">Reference proteome</keyword>
<keyword evidence="3" id="KW-0927">Auxin signaling pathway</keyword>
<dbReference type="RefSeq" id="WP_285235016.1">
    <property type="nucleotide sequence ID" value="NZ_CP116346.1"/>
</dbReference>
<evidence type="ECO:0000313" key="4">
    <source>
        <dbReference type="EMBL" id="WIT13896.1"/>
    </source>
</evidence>
<dbReference type="Proteomes" id="UP001177769">
    <property type="component" value="Chromosome"/>
</dbReference>
<accession>A0AA95SS10</accession>
<protein>
    <submittedName>
        <fullName evidence="4">Uncharacterized protein</fullName>
    </submittedName>
</protein>
<dbReference type="GO" id="GO:0010011">
    <property type="term" value="F:auxin binding"/>
    <property type="evidence" value="ECO:0007669"/>
    <property type="project" value="InterPro"/>
</dbReference>
<dbReference type="AlphaFoldDB" id="A0AA95SS10"/>
<keyword evidence="2" id="KW-0675">Receptor</keyword>
<name>A0AA95SS10_9BURK</name>
<proteinExistence type="predicted"/>
<dbReference type="EMBL" id="CP116346">
    <property type="protein sequence ID" value="WIT13896.1"/>
    <property type="molecule type" value="Genomic_DNA"/>
</dbReference>
<dbReference type="InterPro" id="IPR011051">
    <property type="entry name" value="RmlC_Cupin_sf"/>
</dbReference>
<gene>
    <name evidence="4" type="ORF">PFX98_09800</name>
</gene>
<dbReference type="InterPro" id="IPR000526">
    <property type="entry name" value="Auxin-bd"/>
</dbReference>
<dbReference type="Gene3D" id="2.60.120.10">
    <property type="entry name" value="Jelly Rolls"/>
    <property type="match status" value="1"/>
</dbReference>
<dbReference type="GO" id="GO:0009734">
    <property type="term" value="P:auxin-activated signaling pathway"/>
    <property type="evidence" value="ECO:0007669"/>
    <property type="project" value="UniProtKB-KW"/>
</dbReference>
<reference evidence="4" key="1">
    <citation type="submission" date="2023-01" db="EMBL/GenBank/DDBJ databases">
        <title>Whole genome sequence of Paucibacter sp. S2-9 isolated from pond sediment.</title>
        <authorList>
            <person name="Jung J.Y."/>
        </authorList>
    </citation>
    <scope>NUCLEOTIDE SEQUENCE</scope>
    <source>
        <strain evidence="4">S2-9</strain>
    </source>
</reference>
<comment type="subcellular location">
    <subcellularLocation>
        <location evidence="1">Endoplasmic reticulum lumen</location>
    </subcellularLocation>
</comment>
<evidence type="ECO:0000313" key="5">
    <source>
        <dbReference type="Proteomes" id="UP001177769"/>
    </source>
</evidence>
<evidence type="ECO:0000256" key="3">
    <source>
        <dbReference type="ARBA" id="ARBA00023294"/>
    </source>
</evidence>
<dbReference type="InterPro" id="IPR014710">
    <property type="entry name" value="RmlC-like_jellyroll"/>
</dbReference>